<evidence type="ECO:0000313" key="2">
    <source>
        <dbReference type="EMBL" id="MAH64635.1"/>
    </source>
</evidence>
<evidence type="ECO:0000259" key="1">
    <source>
        <dbReference type="Pfam" id="PF01261"/>
    </source>
</evidence>
<comment type="caution">
    <text evidence="2">The sequence shown here is derived from an EMBL/GenBank/DDBJ whole genome shotgun (WGS) entry which is preliminary data.</text>
</comment>
<organism evidence="2 3">
    <name type="scientific">SAR324 cluster bacterium</name>
    <dbReference type="NCBI Taxonomy" id="2024889"/>
    <lineage>
        <taxon>Bacteria</taxon>
        <taxon>Deltaproteobacteria</taxon>
        <taxon>SAR324 cluster</taxon>
    </lineage>
</organism>
<dbReference type="InterPro" id="IPR050312">
    <property type="entry name" value="IolE/XylAMocC-like"/>
</dbReference>
<dbReference type="AlphaFoldDB" id="A0A2D6YNF7"/>
<dbReference type="InterPro" id="IPR013022">
    <property type="entry name" value="Xyl_isomerase-like_TIM-brl"/>
</dbReference>
<name>A0A2D6YNF7_9DELT</name>
<evidence type="ECO:0000313" key="3">
    <source>
        <dbReference type="Proteomes" id="UP000226525"/>
    </source>
</evidence>
<dbReference type="EMBL" id="NZEX01000177">
    <property type="protein sequence ID" value="MAH64635.1"/>
    <property type="molecule type" value="Genomic_DNA"/>
</dbReference>
<reference evidence="3" key="1">
    <citation type="submission" date="2017-09" db="EMBL/GenBank/DDBJ databases">
        <title>The Reconstruction of 2,631 Draft Metagenome-Assembled Genomes from the Global Oceans.</title>
        <authorList>
            <person name="Tully B.J."/>
            <person name="Graham E.D."/>
            <person name="Heidelberg J.F."/>
        </authorList>
    </citation>
    <scope>NUCLEOTIDE SEQUENCE [LARGE SCALE GENOMIC DNA]</scope>
</reference>
<protein>
    <recommendedName>
        <fullName evidence="1">Xylose isomerase-like TIM barrel domain-containing protein</fullName>
    </recommendedName>
</protein>
<feature type="domain" description="Xylose isomerase-like TIM barrel" evidence="1">
    <location>
        <begin position="49"/>
        <end position="280"/>
    </location>
</feature>
<sequence>MSSDSLPAFASRLNSMKSKSELWEGRDDLIGWIHRQGTIAGLNLVDFNYPEHLEGYSISEVKIALSESGLSNGAVCLRYPKHFSLGAFTNPDASLRREAIQLTLEAGQWARELGAKELIVWPAYDGYDYPLQVNYSELWQHVVQSFQEVCDFFPELRVSLEPKPTEPRRYFIQNTTGAGLLMVLEVDRENMGLTLDFGHCLMAGENPAQSVALVGKHKKLWGMQLNDGFVRPGCEDGMLLGSVHPQQTLECLLWLQRTKYDGHLYFDTFPINEDPVREAEANIRRCASWWNQAAELEAKGLSNWQSNHDILKTFEAMEDL</sequence>
<dbReference type="InterPro" id="IPR036237">
    <property type="entry name" value="Xyl_isomerase-like_sf"/>
</dbReference>
<dbReference type="Proteomes" id="UP000226525">
    <property type="component" value="Unassembled WGS sequence"/>
</dbReference>
<dbReference type="Pfam" id="PF01261">
    <property type="entry name" value="AP_endonuc_2"/>
    <property type="match status" value="1"/>
</dbReference>
<dbReference type="SUPFAM" id="SSF51658">
    <property type="entry name" value="Xylose isomerase-like"/>
    <property type="match status" value="1"/>
</dbReference>
<proteinExistence type="predicted"/>
<dbReference type="Gene3D" id="3.20.20.150">
    <property type="entry name" value="Divalent-metal-dependent TIM barrel enzymes"/>
    <property type="match status" value="1"/>
</dbReference>
<accession>A0A2D6YNF7</accession>
<gene>
    <name evidence="2" type="ORF">CMN54_14575</name>
</gene>
<dbReference type="PANTHER" id="PTHR12110">
    <property type="entry name" value="HYDROXYPYRUVATE ISOMERASE"/>
    <property type="match status" value="1"/>
</dbReference>